<feature type="compositionally biased region" description="Polar residues" evidence="1">
    <location>
        <begin position="50"/>
        <end position="60"/>
    </location>
</feature>
<organism evidence="2 3">
    <name type="scientific">Striga asiatica</name>
    <name type="common">Asiatic witchweed</name>
    <name type="synonym">Buchnera asiatica</name>
    <dbReference type="NCBI Taxonomy" id="4170"/>
    <lineage>
        <taxon>Eukaryota</taxon>
        <taxon>Viridiplantae</taxon>
        <taxon>Streptophyta</taxon>
        <taxon>Embryophyta</taxon>
        <taxon>Tracheophyta</taxon>
        <taxon>Spermatophyta</taxon>
        <taxon>Magnoliopsida</taxon>
        <taxon>eudicotyledons</taxon>
        <taxon>Gunneridae</taxon>
        <taxon>Pentapetalae</taxon>
        <taxon>asterids</taxon>
        <taxon>lamiids</taxon>
        <taxon>Lamiales</taxon>
        <taxon>Orobanchaceae</taxon>
        <taxon>Buchnereae</taxon>
        <taxon>Striga</taxon>
    </lineage>
</organism>
<accession>A0A5A7R5G7</accession>
<evidence type="ECO:0000313" key="2">
    <source>
        <dbReference type="EMBL" id="GER52668.1"/>
    </source>
</evidence>
<dbReference type="AlphaFoldDB" id="A0A5A7R5G7"/>
<feature type="region of interest" description="Disordered" evidence="1">
    <location>
        <begin position="1"/>
        <end position="75"/>
    </location>
</feature>
<sequence length="113" mass="12730">MDIKSTKTLKEEKGFSQVMTIGASDGGSARPRGGDKIGEIRKPLKPPPNNLSSQSSTIGSGQEWESRTKHNKRKPYFQMETGFGGFSAEHDRYRWFFYVVYGKGQRQKTPQKG</sequence>
<feature type="compositionally biased region" description="Basic and acidic residues" evidence="1">
    <location>
        <begin position="1"/>
        <end position="14"/>
    </location>
</feature>
<reference evidence="3" key="1">
    <citation type="journal article" date="2019" name="Curr. Biol.">
        <title>Genome Sequence of Striga asiatica Provides Insight into the Evolution of Plant Parasitism.</title>
        <authorList>
            <person name="Yoshida S."/>
            <person name="Kim S."/>
            <person name="Wafula E.K."/>
            <person name="Tanskanen J."/>
            <person name="Kim Y.M."/>
            <person name="Honaas L."/>
            <person name="Yang Z."/>
            <person name="Spallek T."/>
            <person name="Conn C.E."/>
            <person name="Ichihashi Y."/>
            <person name="Cheong K."/>
            <person name="Cui S."/>
            <person name="Der J.P."/>
            <person name="Gundlach H."/>
            <person name="Jiao Y."/>
            <person name="Hori C."/>
            <person name="Ishida J.K."/>
            <person name="Kasahara H."/>
            <person name="Kiba T."/>
            <person name="Kim M.S."/>
            <person name="Koo N."/>
            <person name="Laohavisit A."/>
            <person name="Lee Y.H."/>
            <person name="Lumba S."/>
            <person name="McCourt P."/>
            <person name="Mortimer J.C."/>
            <person name="Mutuku J.M."/>
            <person name="Nomura T."/>
            <person name="Sasaki-Sekimoto Y."/>
            <person name="Seto Y."/>
            <person name="Wang Y."/>
            <person name="Wakatake T."/>
            <person name="Sakakibara H."/>
            <person name="Demura T."/>
            <person name="Yamaguchi S."/>
            <person name="Yoneyama K."/>
            <person name="Manabe R.I."/>
            <person name="Nelson D.C."/>
            <person name="Schulman A.H."/>
            <person name="Timko M.P."/>
            <person name="dePamphilis C.W."/>
            <person name="Choi D."/>
            <person name="Shirasu K."/>
        </authorList>
    </citation>
    <scope>NUCLEOTIDE SEQUENCE [LARGE SCALE GENOMIC DNA]</scope>
    <source>
        <strain evidence="3">cv. UVA1</strain>
    </source>
</reference>
<protein>
    <submittedName>
        <fullName evidence="2">NSP (Nuclear shuttle protein)-interacting GTPase</fullName>
    </submittedName>
</protein>
<keyword evidence="3" id="KW-1185">Reference proteome</keyword>
<dbReference type="Proteomes" id="UP000325081">
    <property type="component" value="Unassembled WGS sequence"/>
</dbReference>
<name>A0A5A7R5G7_STRAF</name>
<feature type="compositionally biased region" description="Basic and acidic residues" evidence="1">
    <location>
        <begin position="32"/>
        <end position="42"/>
    </location>
</feature>
<evidence type="ECO:0000313" key="3">
    <source>
        <dbReference type="Proteomes" id="UP000325081"/>
    </source>
</evidence>
<gene>
    <name evidence="2" type="ORF">STAS_30136</name>
</gene>
<proteinExistence type="predicted"/>
<dbReference type="EMBL" id="BKCP01010403">
    <property type="protein sequence ID" value="GER52668.1"/>
    <property type="molecule type" value="Genomic_DNA"/>
</dbReference>
<evidence type="ECO:0000256" key="1">
    <source>
        <dbReference type="SAM" id="MobiDB-lite"/>
    </source>
</evidence>
<comment type="caution">
    <text evidence="2">The sequence shown here is derived from an EMBL/GenBank/DDBJ whole genome shotgun (WGS) entry which is preliminary data.</text>
</comment>